<dbReference type="OrthoDB" id="1467636at2"/>
<dbReference type="Proteomes" id="UP000316639">
    <property type="component" value="Unassembled WGS sequence"/>
</dbReference>
<dbReference type="SUPFAM" id="SSF51306">
    <property type="entry name" value="LexA/Signal peptidase"/>
    <property type="match status" value="1"/>
</dbReference>
<proteinExistence type="predicted"/>
<evidence type="ECO:0000259" key="1">
    <source>
        <dbReference type="Pfam" id="PF00717"/>
    </source>
</evidence>
<name>A0A563F0C3_9PSEU</name>
<organism evidence="2 3">
    <name type="scientific">Lentzea tibetensis</name>
    <dbReference type="NCBI Taxonomy" id="2591470"/>
    <lineage>
        <taxon>Bacteria</taxon>
        <taxon>Bacillati</taxon>
        <taxon>Actinomycetota</taxon>
        <taxon>Actinomycetes</taxon>
        <taxon>Pseudonocardiales</taxon>
        <taxon>Pseudonocardiaceae</taxon>
        <taxon>Lentzea</taxon>
    </lineage>
</organism>
<evidence type="ECO:0000313" key="3">
    <source>
        <dbReference type="Proteomes" id="UP000316639"/>
    </source>
</evidence>
<protein>
    <submittedName>
        <fullName evidence="2">S24 family peptidase</fullName>
    </submittedName>
</protein>
<dbReference type="AlphaFoldDB" id="A0A563F0C3"/>
<accession>A0A563F0C3</accession>
<comment type="caution">
    <text evidence="2">The sequence shown here is derived from an EMBL/GenBank/DDBJ whole genome shotgun (WGS) entry which is preliminary data.</text>
</comment>
<dbReference type="Pfam" id="PF00717">
    <property type="entry name" value="Peptidase_S24"/>
    <property type="match status" value="1"/>
</dbReference>
<dbReference type="Gene3D" id="2.10.109.10">
    <property type="entry name" value="Umud Fragment, subunit A"/>
    <property type="match status" value="1"/>
</dbReference>
<reference evidence="2 3" key="1">
    <citation type="submission" date="2019-07" db="EMBL/GenBank/DDBJ databases">
        <title>Lentzea xizangensis sp. nov., isolated from Qinghai-Tibetan Plateau Soils.</title>
        <authorList>
            <person name="Huang J."/>
        </authorList>
    </citation>
    <scope>NUCLEOTIDE SEQUENCE [LARGE SCALE GENOMIC DNA]</scope>
    <source>
        <strain evidence="2 3">FXJ1.1311</strain>
    </source>
</reference>
<evidence type="ECO:0000313" key="2">
    <source>
        <dbReference type="EMBL" id="TWP53228.1"/>
    </source>
</evidence>
<gene>
    <name evidence="2" type="ORF">FKR81_04455</name>
</gene>
<feature type="domain" description="Peptidase S24/S26A/S26B/S26C" evidence="1">
    <location>
        <begin position="1"/>
        <end position="76"/>
    </location>
</feature>
<dbReference type="CDD" id="cd06529">
    <property type="entry name" value="S24_LexA-like"/>
    <property type="match status" value="1"/>
</dbReference>
<dbReference type="InterPro" id="IPR036286">
    <property type="entry name" value="LexA/Signal_pep-like_sf"/>
</dbReference>
<dbReference type="InterPro" id="IPR039418">
    <property type="entry name" value="LexA-like"/>
</dbReference>
<dbReference type="InterPro" id="IPR015927">
    <property type="entry name" value="Peptidase_S24_S26A/B/C"/>
</dbReference>
<sequence length="87" mass="9727">MVPTLYDGDVVLVRWSAPARENDVVLVRWGSRPGQLSVKRASHEVEGGWFVRSDNPLGHTTDSHDLGAAEVVARVVCRLWPRPKVRL</sequence>
<keyword evidence="3" id="KW-1185">Reference proteome</keyword>
<dbReference type="EMBL" id="VOBR01000003">
    <property type="protein sequence ID" value="TWP53228.1"/>
    <property type="molecule type" value="Genomic_DNA"/>
</dbReference>